<feature type="domain" description="Exonuclease" evidence="4">
    <location>
        <begin position="19"/>
        <end position="197"/>
    </location>
</feature>
<dbReference type="CDD" id="cd06127">
    <property type="entry name" value="DEDDh"/>
    <property type="match status" value="1"/>
</dbReference>
<dbReference type="Pfam" id="PF00929">
    <property type="entry name" value="RNase_T"/>
    <property type="match status" value="1"/>
</dbReference>
<keyword evidence="3" id="KW-0269">Exonuclease</keyword>
<evidence type="ECO:0000256" key="2">
    <source>
        <dbReference type="ARBA" id="ARBA00022801"/>
    </source>
</evidence>
<evidence type="ECO:0000259" key="4">
    <source>
        <dbReference type="SMART" id="SM00479"/>
    </source>
</evidence>
<evidence type="ECO:0000256" key="1">
    <source>
        <dbReference type="ARBA" id="ARBA00022722"/>
    </source>
</evidence>
<name>A0A6J7CRQ4_9ZZZZ</name>
<dbReference type="PANTHER" id="PTHR30231:SF4">
    <property type="entry name" value="PROTEIN NEN2"/>
    <property type="match status" value="1"/>
</dbReference>
<dbReference type="GO" id="GO:0008408">
    <property type="term" value="F:3'-5' exonuclease activity"/>
    <property type="evidence" value="ECO:0007669"/>
    <property type="project" value="TreeGrafter"/>
</dbReference>
<evidence type="ECO:0000313" key="5">
    <source>
        <dbReference type="EMBL" id="CAB4833644.1"/>
    </source>
</evidence>
<dbReference type="SUPFAM" id="SSF53098">
    <property type="entry name" value="Ribonuclease H-like"/>
    <property type="match status" value="1"/>
</dbReference>
<dbReference type="AlphaFoldDB" id="A0A6J7CRQ4"/>
<dbReference type="InterPro" id="IPR012337">
    <property type="entry name" value="RNaseH-like_sf"/>
</dbReference>
<reference evidence="6" key="1">
    <citation type="submission" date="2020-05" db="EMBL/GenBank/DDBJ databases">
        <authorList>
            <person name="Chiriac C."/>
            <person name="Salcher M."/>
            <person name="Ghai R."/>
            <person name="Kavagutti S V."/>
        </authorList>
    </citation>
    <scope>NUCLEOTIDE SEQUENCE</scope>
</reference>
<dbReference type="EMBL" id="CAFABE010000098">
    <property type="protein sequence ID" value="CAB4833644.1"/>
    <property type="molecule type" value="Genomic_DNA"/>
</dbReference>
<proteinExistence type="predicted"/>
<dbReference type="Gene3D" id="3.30.420.10">
    <property type="entry name" value="Ribonuclease H-like superfamily/Ribonuclease H"/>
    <property type="match status" value="1"/>
</dbReference>
<organism evidence="6">
    <name type="scientific">freshwater metagenome</name>
    <dbReference type="NCBI Taxonomy" id="449393"/>
    <lineage>
        <taxon>unclassified sequences</taxon>
        <taxon>metagenomes</taxon>
        <taxon>ecological metagenomes</taxon>
    </lineage>
</organism>
<evidence type="ECO:0000313" key="7">
    <source>
        <dbReference type="EMBL" id="CAB5032058.1"/>
    </source>
</evidence>
<evidence type="ECO:0000256" key="3">
    <source>
        <dbReference type="ARBA" id="ARBA00022839"/>
    </source>
</evidence>
<evidence type="ECO:0000313" key="6">
    <source>
        <dbReference type="EMBL" id="CAB4860460.1"/>
    </source>
</evidence>
<keyword evidence="1" id="KW-0540">Nuclease</keyword>
<accession>A0A6J7CRQ4</accession>
<keyword evidence="2" id="KW-0378">Hydrolase</keyword>
<dbReference type="NCBIfam" id="NF005927">
    <property type="entry name" value="PRK07942.1"/>
    <property type="match status" value="1"/>
</dbReference>
<gene>
    <name evidence="5" type="ORF">UFOPK3164_01506</name>
    <name evidence="6" type="ORF">UFOPK3427_00152</name>
    <name evidence="7" type="ORF">UFOPK4112_01778</name>
</gene>
<dbReference type="PANTHER" id="PTHR30231">
    <property type="entry name" value="DNA POLYMERASE III SUBUNIT EPSILON"/>
    <property type="match status" value="1"/>
</dbReference>
<dbReference type="GO" id="GO:0005829">
    <property type="term" value="C:cytosol"/>
    <property type="evidence" value="ECO:0007669"/>
    <property type="project" value="TreeGrafter"/>
</dbReference>
<sequence length="251" mass="27032">MTHPHGRLGLMSESWRDGELLAFDLETTGVNKHEDVPVSFALITMKGGSVVQARECLVDPGRPIPPGASNVHGISTERAIAEGIAMPDAVEEIIAALLDASQRGVPVVGFNLSYDLTMMDARVRALKGTGLQSLGWKGPVMDGLVIDRALDKYRKGKRTLGLVCEHYGITNEAAHDATGDATASALVVLALAEKFPEIAASDASSLTEQQVQWHREWASGFDEYQRSNGRRGLEPDDFLWPISVAADEGTP</sequence>
<dbReference type="InterPro" id="IPR036397">
    <property type="entry name" value="RNaseH_sf"/>
</dbReference>
<dbReference type="SMART" id="SM00479">
    <property type="entry name" value="EXOIII"/>
    <property type="match status" value="1"/>
</dbReference>
<dbReference type="InterPro" id="IPR013520">
    <property type="entry name" value="Ribonucl_H"/>
</dbReference>
<dbReference type="EMBL" id="CAFBPM010000028">
    <property type="protein sequence ID" value="CAB5032058.1"/>
    <property type="molecule type" value="Genomic_DNA"/>
</dbReference>
<dbReference type="GO" id="GO:0003676">
    <property type="term" value="F:nucleic acid binding"/>
    <property type="evidence" value="ECO:0007669"/>
    <property type="project" value="InterPro"/>
</dbReference>
<protein>
    <submittedName>
        <fullName evidence="6">Unannotated protein</fullName>
    </submittedName>
</protein>
<dbReference type="EMBL" id="CAFBLT010000001">
    <property type="protein sequence ID" value="CAB4860460.1"/>
    <property type="molecule type" value="Genomic_DNA"/>
</dbReference>